<accession>A0A1I7J9U2</accession>
<dbReference type="InterPro" id="IPR009057">
    <property type="entry name" value="Homeodomain-like_sf"/>
</dbReference>
<evidence type="ECO:0000256" key="4">
    <source>
        <dbReference type="PROSITE-ProRule" id="PRU00335"/>
    </source>
</evidence>
<keyword evidence="7" id="KW-1185">Reference proteome</keyword>
<dbReference type="Pfam" id="PF00440">
    <property type="entry name" value="TetR_N"/>
    <property type="match status" value="1"/>
</dbReference>
<keyword evidence="1" id="KW-0805">Transcription regulation</keyword>
<evidence type="ECO:0000256" key="1">
    <source>
        <dbReference type="ARBA" id="ARBA00023015"/>
    </source>
</evidence>
<dbReference type="Gene3D" id="1.10.357.10">
    <property type="entry name" value="Tetracycline Repressor, domain 2"/>
    <property type="match status" value="1"/>
</dbReference>
<dbReference type="Pfam" id="PF02909">
    <property type="entry name" value="TetR_C_1"/>
    <property type="match status" value="1"/>
</dbReference>
<proteinExistence type="predicted"/>
<evidence type="ECO:0000313" key="6">
    <source>
        <dbReference type="EMBL" id="SFU81893.1"/>
    </source>
</evidence>
<dbReference type="Proteomes" id="UP000198693">
    <property type="component" value="Unassembled WGS sequence"/>
</dbReference>
<reference evidence="7" key="1">
    <citation type="submission" date="2016-10" db="EMBL/GenBank/DDBJ databases">
        <authorList>
            <person name="Varghese N."/>
            <person name="Submissions S."/>
        </authorList>
    </citation>
    <scope>NUCLEOTIDE SEQUENCE [LARGE SCALE GENOMIC DNA]</scope>
    <source>
        <strain evidence="7">CGMCC 1.6981</strain>
    </source>
</reference>
<dbReference type="EMBL" id="FPBP01000009">
    <property type="protein sequence ID" value="SFU81893.1"/>
    <property type="molecule type" value="Genomic_DNA"/>
</dbReference>
<name>A0A1I7J9U2_9GAMM</name>
<organism evidence="6 7">
    <name type="scientific">Halomonas korlensis</name>
    <dbReference type="NCBI Taxonomy" id="463301"/>
    <lineage>
        <taxon>Bacteria</taxon>
        <taxon>Pseudomonadati</taxon>
        <taxon>Pseudomonadota</taxon>
        <taxon>Gammaproteobacteria</taxon>
        <taxon>Oceanospirillales</taxon>
        <taxon>Halomonadaceae</taxon>
        <taxon>Halomonas</taxon>
    </lineage>
</organism>
<protein>
    <submittedName>
        <fullName evidence="6">Transcriptional regulator, TetR family</fullName>
    </submittedName>
</protein>
<feature type="domain" description="HTH tetR-type" evidence="5">
    <location>
        <begin position="6"/>
        <end position="66"/>
    </location>
</feature>
<dbReference type="PANTHER" id="PTHR30055:SF151">
    <property type="entry name" value="TRANSCRIPTIONAL REGULATORY PROTEIN"/>
    <property type="match status" value="1"/>
</dbReference>
<dbReference type="AlphaFoldDB" id="A0A1I7J9U2"/>
<dbReference type="InterPro" id="IPR050109">
    <property type="entry name" value="HTH-type_TetR-like_transc_reg"/>
</dbReference>
<dbReference type="Gene3D" id="1.10.10.60">
    <property type="entry name" value="Homeodomain-like"/>
    <property type="match status" value="1"/>
</dbReference>
<dbReference type="SUPFAM" id="SSF48498">
    <property type="entry name" value="Tetracyclin repressor-like, C-terminal domain"/>
    <property type="match status" value="1"/>
</dbReference>
<dbReference type="SUPFAM" id="SSF46689">
    <property type="entry name" value="Homeodomain-like"/>
    <property type="match status" value="1"/>
</dbReference>
<evidence type="ECO:0000256" key="3">
    <source>
        <dbReference type="ARBA" id="ARBA00023163"/>
    </source>
</evidence>
<keyword evidence="3" id="KW-0804">Transcription</keyword>
<dbReference type="InterPro" id="IPR004111">
    <property type="entry name" value="Repressor_TetR_C"/>
</dbReference>
<dbReference type="InterPro" id="IPR036271">
    <property type="entry name" value="Tet_transcr_reg_TetR-rel_C_sf"/>
</dbReference>
<evidence type="ECO:0000256" key="2">
    <source>
        <dbReference type="ARBA" id="ARBA00023125"/>
    </source>
</evidence>
<dbReference type="GO" id="GO:0003700">
    <property type="term" value="F:DNA-binding transcription factor activity"/>
    <property type="evidence" value="ECO:0007669"/>
    <property type="project" value="TreeGrafter"/>
</dbReference>
<feature type="DNA-binding region" description="H-T-H motif" evidence="4">
    <location>
        <begin position="29"/>
        <end position="48"/>
    </location>
</feature>
<evidence type="ECO:0000313" key="7">
    <source>
        <dbReference type="Proteomes" id="UP000198693"/>
    </source>
</evidence>
<dbReference type="PROSITE" id="PS50977">
    <property type="entry name" value="HTH_TETR_2"/>
    <property type="match status" value="1"/>
</dbReference>
<keyword evidence="2 4" id="KW-0238">DNA-binding</keyword>
<dbReference type="GO" id="GO:0000976">
    <property type="term" value="F:transcription cis-regulatory region binding"/>
    <property type="evidence" value="ECO:0007669"/>
    <property type="project" value="TreeGrafter"/>
</dbReference>
<sequence length="227" mass="25333">MAGRPTLSRQHILRVALELIDAQGLSKFSIKKLANQLGVYPTAVTWHVGSKDELITALTALIFDDVKLPDDRDTDWAEWLLDTARVVRSQMHQHPNLVPIAGSTLSPVPPSLPFVERVLRVLIRAGHEGDGLLHAYNAFVGALLGWVSIELSRPSSTPERARAKYERDLGEIDPNLYTAVVEYRELLSDRAFLVRWSNGVNNPMNASFDVMIRALIEGIRPRVQQAP</sequence>
<evidence type="ECO:0000259" key="5">
    <source>
        <dbReference type="PROSITE" id="PS50977"/>
    </source>
</evidence>
<dbReference type="GO" id="GO:0045892">
    <property type="term" value="P:negative regulation of DNA-templated transcription"/>
    <property type="evidence" value="ECO:0007669"/>
    <property type="project" value="InterPro"/>
</dbReference>
<dbReference type="PANTHER" id="PTHR30055">
    <property type="entry name" value="HTH-TYPE TRANSCRIPTIONAL REGULATOR RUTR"/>
    <property type="match status" value="1"/>
</dbReference>
<gene>
    <name evidence="6" type="ORF">SAMN04487955_109190</name>
</gene>
<dbReference type="InterPro" id="IPR001647">
    <property type="entry name" value="HTH_TetR"/>
</dbReference>